<dbReference type="InterPro" id="IPR029044">
    <property type="entry name" value="Nucleotide-diphossugar_trans"/>
</dbReference>
<dbReference type="InterPro" id="IPR050834">
    <property type="entry name" value="Glycosyltransf_2"/>
</dbReference>
<dbReference type="PATRIC" id="fig|35806.4.peg.3739"/>
<accession>A0A0D6B6W5</accession>
<evidence type="ECO:0000313" key="3">
    <source>
        <dbReference type="Proteomes" id="UP000064912"/>
    </source>
</evidence>
<dbReference type="GO" id="GO:0016740">
    <property type="term" value="F:transferase activity"/>
    <property type="evidence" value="ECO:0007669"/>
    <property type="project" value="UniProtKB-KW"/>
</dbReference>
<name>A0A0D6B6W5_RHOSU</name>
<evidence type="ECO:0000259" key="1">
    <source>
        <dbReference type="Pfam" id="PF00535"/>
    </source>
</evidence>
<sequence length="284" mass="31047">MRSELILSTYNNPRSLALCLESVACQRVAPGSICVADDGSGPETKAVIEAFAARHPDLTVRHLWHEDRGFEKGAILNKAIASSGADIIVFIDGDVLIHPDFVGRHLALTRPGRFATGSLIRLDAEATASVTPELVQDGTVFDRRWLSEQRAIRKLSTWLKTRPFPVPVMAVLDRLSPVTRALCGANASVWRADLLKINGYDETIKYGGQDKHLGVRLNNAGVKGVHLRYSAPLVHLDHPRGYADPEKMRRHKALIRAARKSHLFWTPDGIVKGEAGAEGCGGKA</sequence>
<dbReference type="PANTHER" id="PTHR43685:SF3">
    <property type="entry name" value="SLR2126 PROTEIN"/>
    <property type="match status" value="1"/>
</dbReference>
<proteinExistence type="predicted"/>
<evidence type="ECO:0000313" key="2">
    <source>
        <dbReference type="EMBL" id="BAQ70771.1"/>
    </source>
</evidence>
<gene>
    <name evidence="2" type="ORF">NHU_03639</name>
</gene>
<dbReference type="Proteomes" id="UP000064912">
    <property type="component" value="Chromosome"/>
</dbReference>
<dbReference type="PANTHER" id="PTHR43685">
    <property type="entry name" value="GLYCOSYLTRANSFERASE"/>
    <property type="match status" value="1"/>
</dbReference>
<reference evidence="2 3" key="1">
    <citation type="submission" date="2015-02" db="EMBL/GenBank/DDBJ databases">
        <title>Genome sequene of Rhodovulum sulfidophilum DSM 2351.</title>
        <authorList>
            <person name="Nagao N."/>
        </authorList>
    </citation>
    <scope>NUCLEOTIDE SEQUENCE [LARGE SCALE GENOMIC DNA]</scope>
    <source>
        <strain evidence="2 3">DSM 2351</strain>
    </source>
</reference>
<dbReference type="KEGG" id="rsu:NHU_03639"/>
<dbReference type="SUPFAM" id="SSF53448">
    <property type="entry name" value="Nucleotide-diphospho-sugar transferases"/>
    <property type="match status" value="1"/>
</dbReference>
<dbReference type="Pfam" id="PF00535">
    <property type="entry name" value="Glycos_transf_2"/>
    <property type="match status" value="1"/>
</dbReference>
<dbReference type="eggNOG" id="COG1215">
    <property type="taxonomic scope" value="Bacteria"/>
</dbReference>
<feature type="domain" description="Glycosyltransferase 2-like" evidence="1">
    <location>
        <begin position="6"/>
        <end position="128"/>
    </location>
</feature>
<keyword evidence="2" id="KW-0808">Transferase</keyword>
<organism evidence="2 3">
    <name type="scientific">Rhodovulum sulfidophilum</name>
    <name type="common">Rhodobacter sulfidophilus</name>
    <dbReference type="NCBI Taxonomy" id="35806"/>
    <lineage>
        <taxon>Bacteria</taxon>
        <taxon>Pseudomonadati</taxon>
        <taxon>Pseudomonadota</taxon>
        <taxon>Alphaproteobacteria</taxon>
        <taxon>Rhodobacterales</taxon>
        <taxon>Paracoccaceae</taxon>
        <taxon>Rhodovulum</taxon>
    </lineage>
</organism>
<dbReference type="EMBL" id="AP014800">
    <property type="protein sequence ID" value="BAQ70771.1"/>
    <property type="molecule type" value="Genomic_DNA"/>
</dbReference>
<dbReference type="AlphaFoldDB" id="A0A0D6B6W5"/>
<dbReference type="Gene3D" id="3.90.550.10">
    <property type="entry name" value="Spore Coat Polysaccharide Biosynthesis Protein SpsA, Chain A"/>
    <property type="match status" value="1"/>
</dbReference>
<protein>
    <submittedName>
        <fullName evidence="2">Glycosyl transferase</fullName>
    </submittedName>
</protein>
<dbReference type="InterPro" id="IPR001173">
    <property type="entry name" value="Glyco_trans_2-like"/>
</dbReference>